<dbReference type="OrthoDB" id="7691805at2759"/>
<accession>A0A1J8PVN7</accession>
<protein>
    <submittedName>
        <fullName evidence="1">Uncharacterized protein</fullName>
    </submittedName>
</protein>
<comment type="caution">
    <text evidence="1">The sequence shown here is derived from an EMBL/GenBank/DDBJ whole genome shotgun (WGS) entry which is preliminary data.</text>
</comment>
<keyword evidence="2" id="KW-1185">Reference proteome</keyword>
<reference evidence="1 2" key="1">
    <citation type="submission" date="2016-03" db="EMBL/GenBank/DDBJ databases">
        <title>Comparative genomics of the ectomycorrhizal sister species Rhizopogon vinicolor and Rhizopogon vesiculosus (Basidiomycota: Boletales) reveals a divergence of the mating type B locus.</title>
        <authorList>
            <person name="Mujic A.B."/>
            <person name="Kuo A."/>
            <person name="Tritt A."/>
            <person name="Lipzen A."/>
            <person name="Chen C."/>
            <person name="Johnson J."/>
            <person name="Sharma A."/>
            <person name="Barry K."/>
            <person name="Grigoriev I.V."/>
            <person name="Spatafora J.W."/>
        </authorList>
    </citation>
    <scope>NUCLEOTIDE SEQUENCE [LARGE SCALE GENOMIC DNA]</scope>
    <source>
        <strain evidence="1 2">AM-OR11-056</strain>
    </source>
</reference>
<sequence>MAFTLISANRIAGAGLAIYFEDRMCQILSPGPQRKVVAEIPQVEGLYAVATQSTHHTNVARTKLTVNELHHVLGHISQAAIKHASSATPV</sequence>
<gene>
    <name evidence="1" type="ORF">AZE42_10393</name>
</gene>
<dbReference type="Proteomes" id="UP000183567">
    <property type="component" value="Unassembled WGS sequence"/>
</dbReference>
<evidence type="ECO:0000313" key="1">
    <source>
        <dbReference type="EMBL" id="OJA12941.1"/>
    </source>
</evidence>
<name>A0A1J8PVN7_9AGAM</name>
<evidence type="ECO:0000313" key="2">
    <source>
        <dbReference type="Proteomes" id="UP000183567"/>
    </source>
</evidence>
<organism evidence="1 2">
    <name type="scientific">Rhizopogon vesiculosus</name>
    <dbReference type="NCBI Taxonomy" id="180088"/>
    <lineage>
        <taxon>Eukaryota</taxon>
        <taxon>Fungi</taxon>
        <taxon>Dikarya</taxon>
        <taxon>Basidiomycota</taxon>
        <taxon>Agaricomycotina</taxon>
        <taxon>Agaricomycetes</taxon>
        <taxon>Agaricomycetidae</taxon>
        <taxon>Boletales</taxon>
        <taxon>Suillineae</taxon>
        <taxon>Rhizopogonaceae</taxon>
        <taxon>Rhizopogon</taxon>
    </lineage>
</organism>
<proteinExistence type="predicted"/>
<dbReference type="EMBL" id="LVVM01004424">
    <property type="protein sequence ID" value="OJA12941.1"/>
    <property type="molecule type" value="Genomic_DNA"/>
</dbReference>
<dbReference type="AlphaFoldDB" id="A0A1J8PVN7"/>